<dbReference type="Pfam" id="PF05227">
    <property type="entry name" value="CHASE3"/>
    <property type="match status" value="1"/>
</dbReference>
<feature type="transmembrane region" description="Helical" evidence="9">
    <location>
        <begin position="12"/>
        <end position="33"/>
    </location>
</feature>
<keyword evidence="9" id="KW-0472">Membrane</keyword>
<evidence type="ECO:0000313" key="11">
    <source>
        <dbReference type="EMBL" id="PZM14892.1"/>
    </source>
</evidence>
<dbReference type="InterPro" id="IPR011495">
    <property type="entry name" value="Sig_transdc_His_kin_sub2_dim/P"/>
</dbReference>
<dbReference type="RefSeq" id="WP_111159981.1">
    <property type="nucleotide sequence ID" value="NZ_PCDP01000029.1"/>
</dbReference>
<evidence type="ECO:0000256" key="7">
    <source>
        <dbReference type="ARBA" id="ARBA00022840"/>
    </source>
</evidence>
<evidence type="ECO:0000256" key="9">
    <source>
        <dbReference type="SAM" id="Phobius"/>
    </source>
</evidence>
<name>A0A2W4CQF9_9HYPH</name>
<evidence type="ECO:0000256" key="3">
    <source>
        <dbReference type="ARBA" id="ARBA00022553"/>
    </source>
</evidence>
<sequence length="451" mass="48691">MSVSSPSLLRSTSAFLFIGFLALMAIVAMNFWLGERAQSYFEDAISARDTRIAAVELRNAMQTAEASQRGFLLTGNEIYLAPYQTAKIQAQRHLSALQALLSPSSGSDVTLARLETLLAAKFAELDRTIALKRDKRDDEALAIFRTNSGKALTDEANVFFAGIIGKADDKLTSGVAEQRANAVWVRLVSGIGSLVIVAVVGGAAYGIAGYTRELRTTRDEVNGLNAELEERVATRTRDLAQARDRAEVLVSEVNHRVANSLALVSSLVSLQSKALVDQSAKDALAETQDRIFAISLVHKRLYGSGDVRSVDLSEYLTGLLEHLRTSLRSQGHGVTISFDIAPVELPTDASIDLGVVVTELVTNAFKYAYPQGLGEIRVRLSKLDQRVELLVEDDGVGRADGEPAKGTGVGTRIVNAMCMSLGSKIEYRKRHPGTAALLVFSLKPRGAIADQ</sequence>
<dbReference type="AlphaFoldDB" id="A0A2W4CQF9"/>
<dbReference type="Gene3D" id="3.30.450.20">
    <property type="entry name" value="PAS domain"/>
    <property type="match status" value="1"/>
</dbReference>
<comment type="catalytic activity">
    <reaction evidence="1">
        <text>ATP + protein L-histidine = ADP + protein N-phospho-L-histidine.</text>
        <dbReference type="EC" id="2.7.13.3"/>
    </reaction>
</comment>
<keyword evidence="5" id="KW-0547">Nucleotide-binding</keyword>
<dbReference type="PANTHER" id="PTHR41523:SF8">
    <property type="entry name" value="ETHYLENE RESPONSE SENSOR PROTEIN"/>
    <property type="match status" value="1"/>
</dbReference>
<keyword evidence="8" id="KW-0175">Coiled coil</keyword>
<keyword evidence="9" id="KW-0812">Transmembrane</keyword>
<dbReference type="Gene3D" id="3.30.565.10">
    <property type="entry name" value="Histidine kinase-like ATPase, C-terminal domain"/>
    <property type="match status" value="1"/>
</dbReference>
<dbReference type="OrthoDB" id="489241at2"/>
<dbReference type="GO" id="GO:0005524">
    <property type="term" value="F:ATP binding"/>
    <property type="evidence" value="ECO:0007669"/>
    <property type="project" value="UniProtKB-KW"/>
</dbReference>
<dbReference type="Pfam" id="PF02518">
    <property type="entry name" value="HATPase_c"/>
    <property type="match status" value="1"/>
</dbReference>
<dbReference type="Proteomes" id="UP000248925">
    <property type="component" value="Unassembled WGS sequence"/>
</dbReference>
<dbReference type="PROSITE" id="PS50109">
    <property type="entry name" value="HIS_KIN"/>
    <property type="match status" value="1"/>
</dbReference>
<protein>
    <recommendedName>
        <fullName evidence="2">histidine kinase</fullName>
        <ecNumber evidence="2">2.7.13.3</ecNumber>
    </recommendedName>
</protein>
<evidence type="ECO:0000256" key="5">
    <source>
        <dbReference type="ARBA" id="ARBA00022741"/>
    </source>
</evidence>
<comment type="caution">
    <text evidence="11">The sequence shown here is derived from an EMBL/GenBank/DDBJ whole genome shotgun (WGS) entry which is preliminary data.</text>
</comment>
<dbReference type="SUPFAM" id="SSF55874">
    <property type="entry name" value="ATPase domain of HSP90 chaperone/DNA topoisomerase II/histidine kinase"/>
    <property type="match status" value="1"/>
</dbReference>
<evidence type="ECO:0000256" key="1">
    <source>
        <dbReference type="ARBA" id="ARBA00000085"/>
    </source>
</evidence>
<evidence type="ECO:0000259" key="10">
    <source>
        <dbReference type="PROSITE" id="PS50109"/>
    </source>
</evidence>
<feature type="domain" description="Histidine kinase" evidence="10">
    <location>
        <begin position="252"/>
        <end position="444"/>
    </location>
</feature>
<keyword evidence="3" id="KW-0597">Phosphoprotein</keyword>
<reference evidence="11 12" key="1">
    <citation type="journal article" date="2018" name="Sci. Rep.">
        <title>Rhizobium tumorigenes sp. nov., a novel plant tumorigenic bacterium isolated from cane gall tumors on thornless blackberry.</title>
        <authorList>
            <person name="Kuzmanovi N."/>
            <person name="Smalla K."/>
            <person name="Gronow S."/>
            <person name="PuBawska J."/>
        </authorList>
    </citation>
    <scope>NUCLEOTIDE SEQUENCE [LARGE SCALE GENOMIC DNA]</scope>
    <source>
        <strain evidence="11 12">CCBAU 85046</strain>
    </source>
</reference>
<keyword evidence="12" id="KW-1185">Reference proteome</keyword>
<keyword evidence="6" id="KW-0418">Kinase</keyword>
<dbReference type="InterPro" id="IPR005467">
    <property type="entry name" value="His_kinase_dom"/>
</dbReference>
<evidence type="ECO:0000256" key="4">
    <source>
        <dbReference type="ARBA" id="ARBA00022679"/>
    </source>
</evidence>
<evidence type="ECO:0000256" key="8">
    <source>
        <dbReference type="SAM" id="Coils"/>
    </source>
</evidence>
<evidence type="ECO:0000313" key="12">
    <source>
        <dbReference type="Proteomes" id="UP000248925"/>
    </source>
</evidence>
<dbReference type="InterPro" id="IPR003594">
    <property type="entry name" value="HATPase_dom"/>
</dbReference>
<organism evidence="11 12">
    <name type="scientific">Rhizobium tubonense</name>
    <dbReference type="NCBI Taxonomy" id="484088"/>
    <lineage>
        <taxon>Bacteria</taxon>
        <taxon>Pseudomonadati</taxon>
        <taxon>Pseudomonadota</taxon>
        <taxon>Alphaproteobacteria</taxon>
        <taxon>Hyphomicrobiales</taxon>
        <taxon>Rhizobiaceae</taxon>
        <taxon>Rhizobium/Agrobacterium group</taxon>
        <taxon>Rhizobium</taxon>
    </lineage>
</organism>
<accession>A0A2W4CQF9</accession>
<keyword evidence="9" id="KW-1133">Transmembrane helix</keyword>
<dbReference type="Pfam" id="PF07568">
    <property type="entry name" value="HisKA_2"/>
    <property type="match status" value="1"/>
</dbReference>
<feature type="coiled-coil region" evidence="8">
    <location>
        <begin position="207"/>
        <end position="245"/>
    </location>
</feature>
<dbReference type="InterPro" id="IPR036890">
    <property type="entry name" value="HATPase_C_sf"/>
</dbReference>
<gene>
    <name evidence="11" type="ORF">CPY51_09370</name>
</gene>
<feature type="transmembrane region" description="Helical" evidence="9">
    <location>
        <begin position="187"/>
        <end position="208"/>
    </location>
</feature>
<evidence type="ECO:0000256" key="6">
    <source>
        <dbReference type="ARBA" id="ARBA00022777"/>
    </source>
</evidence>
<keyword evidence="4" id="KW-0808">Transferase</keyword>
<dbReference type="EC" id="2.7.13.3" evidence="2"/>
<dbReference type="EMBL" id="PCDP01000029">
    <property type="protein sequence ID" value="PZM14892.1"/>
    <property type="molecule type" value="Genomic_DNA"/>
</dbReference>
<keyword evidence="7" id="KW-0067">ATP-binding</keyword>
<proteinExistence type="predicted"/>
<dbReference type="GO" id="GO:0004673">
    <property type="term" value="F:protein histidine kinase activity"/>
    <property type="evidence" value="ECO:0007669"/>
    <property type="project" value="UniProtKB-EC"/>
</dbReference>
<dbReference type="CDD" id="cd19410">
    <property type="entry name" value="HK9-like_sensor"/>
    <property type="match status" value="1"/>
</dbReference>
<dbReference type="SMART" id="SM00387">
    <property type="entry name" value="HATPase_c"/>
    <property type="match status" value="1"/>
</dbReference>
<evidence type="ECO:0000256" key="2">
    <source>
        <dbReference type="ARBA" id="ARBA00012438"/>
    </source>
</evidence>
<dbReference type="InterPro" id="IPR007891">
    <property type="entry name" value="CHASE3"/>
</dbReference>
<dbReference type="PANTHER" id="PTHR41523">
    <property type="entry name" value="TWO-COMPONENT SYSTEM SENSOR PROTEIN"/>
    <property type="match status" value="1"/>
</dbReference>